<dbReference type="EMBL" id="JAMKFB020000024">
    <property type="protein sequence ID" value="KAL0157146.1"/>
    <property type="molecule type" value="Genomic_DNA"/>
</dbReference>
<feature type="region of interest" description="Disordered" evidence="1">
    <location>
        <begin position="1"/>
        <end position="60"/>
    </location>
</feature>
<feature type="non-terminal residue" evidence="2">
    <location>
        <position position="1"/>
    </location>
</feature>
<evidence type="ECO:0000313" key="3">
    <source>
        <dbReference type="Proteomes" id="UP001529510"/>
    </source>
</evidence>
<dbReference type="AlphaFoldDB" id="A0ABD0N8F4"/>
<name>A0ABD0N8F4_CIRMR</name>
<evidence type="ECO:0000313" key="2">
    <source>
        <dbReference type="EMBL" id="KAL0157146.1"/>
    </source>
</evidence>
<accession>A0ABD0N8F4</accession>
<protein>
    <submittedName>
        <fullName evidence="2">Uncharacterized protein</fullName>
    </submittedName>
</protein>
<gene>
    <name evidence="2" type="ORF">M9458_048392</name>
</gene>
<sequence>ISPLLWSGSTPDPEPSPPSPRCAEPTSEPTTDGEPKRAATDELSPTGATELRIAPEQGRPWPICCPRQDFTWRPLLHSPFHQ</sequence>
<reference evidence="2 3" key="1">
    <citation type="submission" date="2024-05" db="EMBL/GenBank/DDBJ databases">
        <title>Genome sequencing and assembly of Indian major carp, Cirrhinus mrigala (Hamilton, 1822).</title>
        <authorList>
            <person name="Mohindra V."/>
            <person name="Chowdhury L.M."/>
            <person name="Lal K."/>
            <person name="Jena J.K."/>
        </authorList>
    </citation>
    <scope>NUCLEOTIDE SEQUENCE [LARGE SCALE GENOMIC DNA]</scope>
    <source>
        <strain evidence="2">CM1030</strain>
        <tissue evidence="2">Blood</tissue>
    </source>
</reference>
<evidence type="ECO:0000256" key="1">
    <source>
        <dbReference type="SAM" id="MobiDB-lite"/>
    </source>
</evidence>
<organism evidence="2 3">
    <name type="scientific">Cirrhinus mrigala</name>
    <name type="common">Mrigala</name>
    <dbReference type="NCBI Taxonomy" id="683832"/>
    <lineage>
        <taxon>Eukaryota</taxon>
        <taxon>Metazoa</taxon>
        <taxon>Chordata</taxon>
        <taxon>Craniata</taxon>
        <taxon>Vertebrata</taxon>
        <taxon>Euteleostomi</taxon>
        <taxon>Actinopterygii</taxon>
        <taxon>Neopterygii</taxon>
        <taxon>Teleostei</taxon>
        <taxon>Ostariophysi</taxon>
        <taxon>Cypriniformes</taxon>
        <taxon>Cyprinidae</taxon>
        <taxon>Labeoninae</taxon>
        <taxon>Labeonini</taxon>
        <taxon>Cirrhinus</taxon>
    </lineage>
</organism>
<proteinExistence type="predicted"/>
<keyword evidence="3" id="KW-1185">Reference proteome</keyword>
<dbReference type="Proteomes" id="UP001529510">
    <property type="component" value="Unassembled WGS sequence"/>
</dbReference>
<comment type="caution">
    <text evidence="2">The sequence shown here is derived from an EMBL/GenBank/DDBJ whole genome shotgun (WGS) entry which is preliminary data.</text>
</comment>